<accession>A0AAV4Y7R2</accession>
<organism evidence="1 2">
    <name type="scientific">Caerostris extrusa</name>
    <name type="common">Bark spider</name>
    <name type="synonym">Caerostris bankana</name>
    <dbReference type="NCBI Taxonomy" id="172846"/>
    <lineage>
        <taxon>Eukaryota</taxon>
        <taxon>Metazoa</taxon>
        <taxon>Ecdysozoa</taxon>
        <taxon>Arthropoda</taxon>
        <taxon>Chelicerata</taxon>
        <taxon>Arachnida</taxon>
        <taxon>Araneae</taxon>
        <taxon>Araneomorphae</taxon>
        <taxon>Entelegynae</taxon>
        <taxon>Araneoidea</taxon>
        <taxon>Araneidae</taxon>
        <taxon>Caerostris</taxon>
    </lineage>
</organism>
<evidence type="ECO:0000313" key="1">
    <source>
        <dbReference type="EMBL" id="GIZ02510.1"/>
    </source>
</evidence>
<protein>
    <submittedName>
        <fullName evidence="1">Uncharacterized protein</fullName>
    </submittedName>
</protein>
<dbReference type="Proteomes" id="UP001054945">
    <property type="component" value="Unassembled WGS sequence"/>
</dbReference>
<reference evidence="1 2" key="1">
    <citation type="submission" date="2021-06" db="EMBL/GenBank/DDBJ databases">
        <title>Caerostris extrusa draft genome.</title>
        <authorList>
            <person name="Kono N."/>
            <person name="Arakawa K."/>
        </authorList>
    </citation>
    <scope>NUCLEOTIDE SEQUENCE [LARGE SCALE GENOMIC DNA]</scope>
</reference>
<proteinExistence type="predicted"/>
<gene>
    <name evidence="1" type="ORF">CEXT_415201</name>
</gene>
<comment type="caution">
    <text evidence="1">The sequence shown here is derived from an EMBL/GenBank/DDBJ whole genome shotgun (WGS) entry which is preliminary data.</text>
</comment>
<keyword evidence="2" id="KW-1185">Reference proteome</keyword>
<dbReference type="EMBL" id="BPLR01018819">
    <property type="protein sequence ID" value="GIZ02510.1"/>
    <property type="molecule type" value="Genomic_DNA"/>
</dbReference>
<evidence type="ECO:0000313" key="2">
    <source>
        <dbReference type="Proteomes" id="UP001054945"/>
    </source>
</evidence>
<dbReference type="AlphaFoldDB" id="A0AAV4Y7R2"/>
<sequence>MLMYLQGEHFSNRLIPLLNISMNLTSERVLDAPFEANELLMSYGRTTTQSNVEDGSMWNFCKHFRKKSNPLLQQPLMKLRCRAKMCELFWRARGIPTQNIDTRTQPLTSRVTPTNTYAKEVITQGNKGGTQRIGTPYSKCC</sequence>
<name>A0AAV4Y7R2_CAEEX</name>